<dbReference type="InterPro" id="IPR006569">
    <property type="entry name" value="CID_dom"/>
</dbReference>
<dbReference type="GO" id="GO:0005849">
    <property type="term" value="C:mRNA cleavage factor complex"/>
    <property type="evidence" value="ECO:0007669"/>
    <property type="project" value="TreeGrafter"/>
</dbReference>
<dbReference type="InterPro" id="IPR008942">
    <property type="entry name" value="ENTH_VHS"/>
</dbReference>
<feature type="compositionally biased region" description="Polar residues" evidence="1">
    <location>
        <begin position="297"/>
        <end position="308"/>
    </location>
</feature>
<dbReference type="WBParaSite" id="ALUE_0000676301-mRNA-1">
    <property type="protein sequence ID" value="ALUE_0000676301-mRNA-1"/>
    <property type="gene ID" value="ALUE_0000676301"/>
</dbReference>
<dbReference type="GO" id="GO:0005737">
    <property type="term" value="C:cytoplasm"/>
    <property type="evidence" value="ECO:0007669"/>
    <property type="project" value="TreeGrafter"/>
</dbReference>
<keyword evidence="3" id="KW-1185">Reference proteome</keyword>
<dbReference type="Pfam" id="PF04818">
    <property type="entry name" value="CID"/>
    <property type="match status" value="1"/>
</dbReference>
<feature type="region of interest" description="Disordered" evidence="1">
    <location>
        <begin position="733"/>
        <end position="772"/>
    </location>
</feature>
<accession>A0A0M3HV47</accession>
<organism evidence="3 4">
    <name type="scientific">Ascaris lumbricoides</name>
    <name type="common">Giant roundworm</name>
    <dbReference type="NCBI Taxonomy" id="6252"/>
    <lineage>
        <taxon>Eukaryota</taxon>
        <taxon>Metazoa</taxon>
        <taxon>Ecdysozoa</taxon>
        <taxon>Nematoda</taxon>
        <taxon>Chromadorea</taxon>
        <taxon>Rhabditida</taxon>
        <taxon>Spirurina</taxon>
        <taxon>Ascaridomorpha</taxon>
        <taxon>Ascaridoidea</taxon>
        <taxon>Ascarididae</taxon>
        <taxon>Ascaris</taxon>
    </lineage>
</organism>
<feature type="compositionally biased region" description="Polar residues" evidence="1">
    <location>
        <begin position="705"/>
        <end position="714"/>
    </location>
</feature>
<dbReference type="SUPFAM" id="SSF48464">
    <property type="entry name" value="ENTH/VHS domain"/>
    <property type="match status" value="1"/>
</dbReference>
<protein>
    <submittedName>
        <fullName evidence="4">CID domain-containing protein</fullName>
    </submittedName>
</protein>
<dbReference type="GO" id="GO:0000993">
    <property type="term" value="F:RNA polymerase II complex binding"/>
    <property type="evidence" value="ECO:0007669"/>
    <property type="project" value="InterPro"/>
</dbReference>
<reference evidence="4" key="1">
    <citation type="submission" date="2017-02" db="UniProtKB">
        <authorList>
            <consortium name="WormBaseParasite"/>
        </authorList>
    </citation>
    <scope>IDENTIFICATION</scope>
</reference>
<feature type="compositionally biased region" description="Basic and acidic residues" evidence="1">
    <location>
        <begin position="333"/>
        <end position="345"/>
    </location>
</feature>
<dbReference type="PANTHER" id="PTHR15921:SF3">
    <property type="entry name" value="PRE-MRNA CLEAVAGE COMPLEX 2 PROTEIN PCF11"/>
    <property type="match status" value="1"/>
</dbReference>
<proteinExistence type="predicted"/>
<dbReference type="InterPro" id="IPR047415">
    <property type="entry name" value="Pcf11_CID"/>
</dbReference>
<dbReference type="AlphaFoldDB" id="A0A0M3HV47"/>
<dbReference type="GO" id="GO:0003729">
    <property type="term" value="F:mRNA binding"/>
    <property type="evidence" value="ECO:0007669"/>
    <property type="project" value="InterPro"/>
</dbReference>
<dbReference type="Proteomes" id="UP000036681">
    <property type="component" value="Unplaced"/>
</dbReference>
<feature type="region of interest" description="Disordered" evidence="1">
    <location>
        <begin position="292"/>
        <end position="357"/>
    </location>
</feature>
<feature type="domain" description="CID" evidence="2">
    <location>
        <begin position="52"/>
        <end position="190"/>
    </location>
</feature>
<dbReference type="PANTHER" id="PTHR15921">
    <property type="entry name" value="PRE-MRNA CLEAVAGE COMPLEX II"/>
    <property type="match status" value="1"/>
</dbReference>
<dbReference type="GO" id="GO:0031124">
    <property type="term" value="P:mRNA 3'-end processing"/>
    <property type="evidence" value="ECO:0007669"/>
    <property type="project" value="InterPro"/>
</dbReference>
<name>A0A0M3HV47_ASCLU</name>
<feature type="region of interest" description="Disordered" evidence="1">
    <location>
        <begin position="691"/>
        <end position="720"/>
    </location>
</feature>
<evidence type="ECO:0000256" key="1">
    <source>
        <dbReference type="SAM" id="MobiDB-lite"/>
    </source>
</evidence>
<evidence type="ECO:0000259" key="2">
    <source>
        <dbReference type="PROSITE" id="PS51391"/>
    </source>
</evidence>
<evidence type="ECO:0000313" key="4">
    <source>
        <dbReference type="WBParaSite" id="ALUE_0000676301-mRNA-1"/>
    </source>
</evidence>
<feature type="compositionally biased region" description="Basic and acidic residues" evidence="1">
    <location>
        <begin position="757"/>
        <end position="772"/>
    </location>
</feature>
<dbReference type="InterPro" id="IPR045154">
    <property type="entry name" value="PCF11-like"/>
</dbReference>
<dbReference type="CDD" id="cd16982">
    <property type="entry name" value="CID_Pcf11"/>
    <property type="match status" value="1"/>
</dbReference>
<feature type="compositionally biased region" description="Basic and acidic residues" evidence="1">
    <location>
        <begin position="737"/>
        <end position="748"/>
    </location>
</feature>
<dbReference type="GO" id="GO:0006369">
    <property type="term" value="P:termination of RNA polymerase II transcription"/>
    <property type="evidence" value="ECO:0007669"/>
    <property type="project" value="InterPro"/>
</dbReference>
<dbReference type="PROSITE" id="PS51391">
    <property type="entry name" value="CID"/>
    <property type="match status" value="1"/>
</dbReference>
<evidence type="ECO:0000313" key="3">
    <source>
        <dbReference type="Proteomes" id="UP000036681"/>
    </source>
</evidence>
<dbReference type="SMART" id="SM00582">
    <property type="entry name" value="RPR"/>
    <property type="match status" value="1"/>
</dbReference>
<dbReference type="Gene3D" id="1.25.40.90">
    <property type="match status" value="1"/>
</dbReference>
<feature type="compositionally biased region" description="Basic and acidic residues" evidence="1">
    <location>
        <begin position="311"/>
        <end position="325"/>
    </location>
</feature>
<sequence>MFSSQSVREGCIRAVVTYRGCNCSVVEVFCFDTGHDLKSSYTILLNPIMVRTAEEAVLEYREALNDLKDNNKMQINLMTILAEDYSSFSREIVHVIAQQVERVGCRRISSVLPTQKLAVMYVMDSILKNVTGPGNYKEHIEKVVHKLFLHVFETGDEKTRLSLHKLRQTWTGIFQRSTLYKIDLAVHEIDPAWPIVTPLPSNAASVAPRAPAPLMQTSEQAQQQQPSLRAASRVHVNPHFFQKSTPPSVADRRQLSTTVVEGRPMADPRLARLSENGRTAVTMETQASERIRDRTMQTKSASFSSLASVKQEPREHTADVDERRFPMASSSDEVARGHQRMRDVNEAGGRSPSDMSVKRRIPKGIVDGVIEEKKPRATLLRTPPHDSRGECIASTSVVIPRPTSDLGSHAFLNAPRPRSPAVTTVAAVDTSAAHVTTSVATIPTTVPQMPAVVAALQTSVPQMPATLAAAQGAMGQVVVNPVAPLAGTPLIPSVPTTSGPYAATAGGVPVPVIPIVPYPGMPPVLAPRFMPPVPVTVPTTASAPVISAENTKLEGIPANNRIFVDGRAYEVSYINDIPVIERNSLPHRIYFTGAPRNVIIDGVAHLLNFGEEKRVMIDGEEHVLKFGAPSRELYMGNYPFKGAFGGPPIFATINGVRHEIRQINSLGGPPPEVKIEPDPCYELLRHMPRQGLNSAGAPRTVNAPVAQQASSSKEQSMDVKGLLAKLQRSGILSTLTSKKEDNTQRDANRSPTPPIPSEHRGEVTERLPKPPTDLKKFSMRALKIRYDSVVESLHQTRHLCPNCGLRFTELKGERYERHLDWHFRENLKSTEGSRCRAWYLPVEEWLEFSEQEELSASTSAAHAAGDPMDADDSCESANVPLNVSCDAVSIKECGVCGERFEEYWDEEGDAWKLKECTLGADGRPFHPSCILDATMPSPMVAGEASEEEHTSDKALLKSTGRVLKKELLTGQ</sequence>